<keyword evidence="1" id="KW-0472">Membrane</keyword>
<reference evidence="2 3" key="1">
    <citation type="journal article" date="2013" name="Genome Announc.">
        <title>Genome Sequence of Campylobacter showae UNSWCD, Isolated from a Patient with Crohn's Disease.</title>
        <authorList>
            <person name="Tay A.P."/>
            <person name="Kaakoush N.O."/>
            <person name="Deshpande N.P."/>
            <person name="Chen Z."/>
            <person name="Mitchell H."/>
            <person name="Wilkins M.R."/>
        </authorList>
    </citation>
    <scope>NUCLEOTIDE SEQUENCE [LARGE SCALE GENOMIC DNA]</scope>
    <source>
        <strain evidence="2 3">CSUNSWCD</strain>
    </source>
</reference>
<accession>M5IGZ0</accession>
<dbReference type="eggNOG" id="ENOG50318UX">
    <property type="taxonomic scope" value="Bacteria"/>
</dbReference>
<dbReference type="EMBL" id="AMZQ01000005">
    <property type="protein sequence ID" value="EKU11757.1"/>
    <property type="molecule type" value="Genomic_DNA"/>
</dbReference>
<dbReference type="Proteomes" id="UP000011939">
    <property type="component" value="Unassembled WGS sequence"/>
</dbReference>
<gene>
    <name evidence="2" type="ORF">CSUNSWCD_1795</name>
</gene>
<evidence type="ECO:0000313" key="3">
    <source>
        <dbReference type="Proteomes" id="UP000011939"/>
    </source>
</evidence>
<dbReference type="InterPro" id="IPR007445">
    <property type="entry name" value="PilO"/>
</dbReference>
<dbReference type="GO" id="GO:0043107">
    <property type="term" value="P:type IV pilus-dependent motility"/>
    <property type="evidence" value="ECO:0007669"/>
    <property type="project" value="InterPro"/>
</dbReference>
<keyword evidence="1" id="KW-1133">Transmembrane helix</keyword>
<dbReference type="InterPro" id="IPR014717">
    <property type="entry name" value="Transl_elong_EF1B/ribsomal_bS6"/>
</dbReference>
<evidence type="ECO:0000313" key="2">
    <source>
        <dbReference type="EMBL" id="EKU11757.1"/>
    </source>
</evidence>
<dbReference type="PATRIC" id="fig|1244083.3.peg.1036"/>
<dbReference type="GO" id="GO:0043683">
    <property type="term" value="P:type IV pilus assembly"/>
    <property type="evidence" value="ECO:0007669"/>
    <property type="project" value="InterPro"/>
</dbReference>
<name>M5IGZ0_9BACT</name>
<dbReference type="AlphaFoldDB" id="M5IGZ0"/>
<organism evidence="2 3">
    <name type="scientific">Campylobacter showae CSUNSWCD</name>
    <dbReference type="NCBI Taxonomy" id="1244083"/>
    <lineage>
        <taxon>Bacteria</taxon>
        <taxon>Pseudomonadati</taxon>
        <taxon>Campylobacterota</taxon>
        <taxon>Epsilonproteobacteria</taxon>
        <taxon>Campylobacterales</taxon>
        <taxon>Campylobacteraceae</taxon>
        <taxon>Campylobacter</taxon>
    </lineage>
</organism>
<keyword evidence="1" id="KW-0812">Transmembrane</keyword>
<sequence>MMKKDNTLTKIDNYFDGKKPSEVTLMLIMALVLSGVIIYYAIVEYAQDYYDSSISTNSQTTEELDKVNAYLDSVSQNNDRNNDRNFKINQKQNELTQIQNELADAKNMNQYFDNKLKELSYLIFSEQSWADFLDNLALLANKNNVKITKITNSFKEPNAQKIEQVLDINVSVDGDYRDIISYINAIEESRLVVDVNNIDINSTNGKLRGNMGIYIWGMKYQ</sequence>
<dbReference type="Pfam" id="PF04350">
    <property type="entry name" value="PilO"/>
    <property type="match status" value="1"/>
</dbReference>
<comment type="caution">
    <text evidence="2">The sequence shown here is derived from an EMBL/GenBank/DDBJ whole genome shotgun (WGS) entry which is preliminary data.</text>
</comment>
<dbReference type="Gene3D" id="3.30.70.60">
    <property type="match status" value="1"/>
</dbReference>
<evidence type="ECO:0000256" key="1">
    <source>
        <dbReference type="SAM" id="Phobius"/>
    </source>
</evidence>
<feature type="transmembrane region" description="Helical" evidence="1">
    <location>
        <begin position="21"/>
        <end position="42"/>
    </location>
</feature>
<proteinExistence type="predicted"/>
<protein>
    <submittedName>
        <fullName evidence="2">Putative periplasmic protein</fullName>
    </submittedName>
</protein>
<dbReference type="STRING" id="1244083.CSUNSWCD_1795"/>